<dbReference type="Proteomes" id="UP000215383">
    <property type="component" value="Chromosome 1"/>
</dbReference>
<evidence type="ECO:0000256" key="1">
    <source>
        <dbReference type="ARBA" id="ARBA00008023"/>
    </source>
</evidence>
<comment type="subunit">
    <text evidence="2 10">Homodimer.</text>
</comment>
<dbReference type="NCBIfam" id="NF011397">
    <property type="entry name" value="PRK14822.1"/>
    <property type="match status" value="1"/>
</dbReference>
<dbReference type="GO" id="GO:0009117">
    <property type="term" value="P:nucleotide metabolic process"/>
    <property type="evidence" value="ECO:0007669"/>
    <property type="project" value="UniProtKB-KW"/>
</dbReference>
<evidence type="ECO:0000256" key="5">
    <source>
        <dbReference type="ARBA" id="ARBA00022801"/>
    </source>
</evidence>
<dbReference type="eggNOG" id="COG0127">
    <property type="taxonomic scope" value="Bacteria"/>
</dbReference>
<feature type="binding site" evidence="10">
    <location>
        <position position="70"/>
    </location>
    <ligand>
        <name>Mg(2+)</name>
        <dbReference type="ChEBI" id="CHEBI:18420"/>
    </ligand>
</feature>
<evidence type="ECO:0000313" key="13">
    <source>
        <dbReference type="Proteomes" id="UP000215383"/>
    </source>
</evidence>
<comment type="cofactor">
    <cofactor evidence="10">
        <name>Mg(2+)</name>
        <dbReference type="ChEBI" id="CHEBI:18420"/>
    </cofactor>
    <text evidence="10">Binds 1 Mg(2+) ion per subunit.</text>
</comment>
<dbReference type="Pfam" id="PF01725">
    <property type="entry name" value="Ham1p_like"/>
    <property type="match status" value="1"/>
</dbReference>
<dbReference type="InterPro" id="IPR002637">
    <property type="entry name" value="RdgB/HAM1"/>
</dbReference>
<comment type="catalytic activity">
    <reaction evidence="10">
        <text>ITP + H2O = IMP + diphosphate + H(+)</text>
        <dbReference type="Rhea" id="RHEA:29399"/>
        <dbReference type="ChEBI" id="CHEBI:15377"/>
        <dbReference type="ChEBI" id="CHEBI:15378"/>
        <dbReference type="ChEBI" id="CHEBI:33019"/>
        <dbReference type="ChEBI" id="CHEBI:58053"/>
        <dbReference type="ChEBI" id="CHEBI:61402"/>
        <dbReference type="EC" id="3.6.1.66"/>
    </reaction>
</comment>
<evidence type="ECO:0000256" key="6">
    <source>
        <dbReference type="ARBA" id="ARBA00022842"/>
    </source>
</evidence>
<dbReference type="GO" id="GO:0036220">
    <property type="term" value="F:ITP diphosphatase activity"/>
    <property type="evidence" value="ECO:0007669"/>
    <property type="project" value="UniProtKB-UniRule"/>
</dbReference>
<comment type="caution">
    <text evidence="10">Lacks conserved residue(s) required for the propagation of feature annotation.</text>
</comment>
<sequence length="198" mass="21453">MKKIIVATKNQGKIKEMITAFKNLDVELHSLSEFGNLPDAIEDGSTFAENALKKASFYAKQTNCACLADDSGLEIDVLGGAPGIYSARFAGYHADDSANNKKMVEELAKKNVSSSPAHYVCALAFVDTDGSSLSCEGRCSGIIRNFACGEGGFGYDPYFYLPNLDKTMAEITLTEKNAISHRGLALKNMENILRGYLK</sequence>
<dbReference type="CDD" id="cd00515">
    <property type="entry name" value="HAM1"/>
    <property type="match status" value="1"/>
</dbReference>
<dbReference type="GO" id="GO:0036222">
    <property type="term" value="F:XTP diphosphatase activity"/>
    <property type="evidence" value="ECO:0007669"/>
    <property type="project" value="UniProtKB-UniRule"/>
</dbReference>
<keyword evidence="6 10" id="KW-0460">Magnesium</keyword>
<comment type="catalytic activity">
    <reaction evidence="8 10">
        <text>dITP + H2O = dIMP + diphosphate + H(+)</text>
        <dbReference type="Rhea" id="RHEA:28342"/>
        <dbReference type="ChEBI" id="CHEBI:15377"/>
        <dbReference type="ChEBI" id="CHEBI:15378"/>
        <dbReference type="ChEBI" id="CHEBI:33019"/>
        <dbReference type="ChEBI" id="CHEBI:61194"/>
        <dbReference type="ChEBI" id="CHEBI:61382"/>
        <dbReference type="EC" id="3.6.1.66"/>
    </reaction>
</comment>
<feature type="binding site" evidence="10">
    <location>
        <position position="176"/>
    </location>
    <ligand>
        <name>substrate</name>
    </ligand>
</feature>
<dbReference type="Gene3D" id="3.90.950.10">
    <property type="match status" value="1"/>
</dbReference>
<dbReference type="EC" id="3.6.1.66" evidence="10"/>
<evidence type="ECO:0000256" key="2">
    <source>
        <dbReference type="ARBA" id="ARBA00011738"/>
    </source>
</evidence>
<dbReference type="GO" id="GO:0017111">
    <property type="term" value="F:ribonucleoside triphosphate phosphatase activity"/>
    <property type="evidence" value="ECO:0007669"/>
    <property type="project" value="InterPro"/>
</dbReference>
<gene>
    <name evidence="12" type="primary">rdgB</name>
    <name evidence="12" type="ORF">SAMEA4364220_01076</name>
</gene>
<dbReference type="HAMAP" id="MF_01405">
    <property type="entry name" value="Non_canon_purine_NTPase"/>
    <property type="match status" value="1"/>
</dbReference>
<dbReference type="GeneID" id="78507084"/>
<proteinExistence type="inferred from homology"/>
<protein>
    <recommendedName>
        <fullName evidence="10">dITP/XTP pyrophosphatase</fullName>
        <ecNumber evidence="10">3.6.1.66</ecNumber>
    </recommendedName>
    <alternativeName>
        <fullName evidence="10">Non-canonical purine NTP pyrophosphatase</fullName>
    </alternativeName>
    <alternativeName>
        <fullName evidence="10">Non-standard purine NTP pyrophosphatase</fullName>
    </alternativeName>
    <alternativeName>
        <fullName evidence="10">Nucleoside-triphosphate diphosphatase</fullName>
    </alternativeName>
    <alternativeName>
        <fullName evidence="10">Nucleoside-triphosphate pyrophosphatase</fullName>
        <shortName evidence="10">NTPase</shortName>
    </alternativeName>
</protein>
<evidence type="ECO:0000256" key="3">
    <source>
        <dbReference type="ARBA" id="ARBA00022723"/>
    </source>
</evidence>
<keyword evidence="7 10" id="KW-0546">Nucleotide metabolism</keyword>
<comment type="similarity">
    <text evidence="1 10 11">Belongs to the HAM1 NTPase family.</text>
</comment>
<evidence type="ECO:0000256" key="10">
    <source>
        <dbReference type="HAMAP-Rule" id="MF_01405"/>
    </source>
</evidence>
<feature type="binding site" evidence="10">
    <location>
        <begin position="153"/>
        <end position="156"/>
    </location>
    <ligand>
        <name>substrate</name>
    </ligand>
</feature>
<feature type="binding site" evidence="10">
    <location>
        <begin position="181"/>
        <end position="182"/>
    </location>
    <ligand>
        <name>substrate</name>
    </ligand>
</feature>
<organism evidence="12 13">
    <name type="scientific">Megamonas hypermegale</name>
    <dbReference type="NCBI Taxonomy" id="158847"/>
    <lineage>
        <taxon>Bacteria</taxon>
        <taxon>Bacillati</taxon>
        <taxon>Bacillota</taxon>
        <taxon>Negativicutes</taxon>
        <taxon>Selenomonadales</taxon>
        <taxon>Selenomonadaceae</taxon>
        <taxon>Megamonas</taxon>
    </lineage>
</organism>
<keyword evidence="5 10" id="KW-0378">Hydrolase</keyword>
<dbReference type="GO" id="GO:0005829">
    <property type="term" value="C:cytosol"/>
    <property type="evidence" value="ECO:0007669"/>
    <property type="project" value="TreeGrafter"/>
</dbReference>
<dbReference type="EMBL" id="LT906446">
    <property type="protein sequence ID" value="SNU99262.1"/>
    <property type="molecule type" value="Genomic_DNA"/>
</dbReference>
<evidence type="ECO:0000256" key="11">
    <source>
        <dbReference type="RuleBase" id="RU003781"/>
    </source>
</evidence>
<keyword evidence="3 10" id="KW-0479">Metal-binding</keyword>
<feature type="binding site" evidence="10">
    <location>
        <position position="71"/>
    </location>
    <ligand>
        <name>substrate</name>
    </ligand>
</feature>
<dbReference type="PANTHER" id="PTHR11067">
    <property type="entry name" value="INOSINE TRIPHOSPHATE PYROPHOSPHATASE/HAM1 PROTEIN"/>
    <property type="match status" value="1"/>
</dbReference>
<evidence type="ECO:0000256" key="9">
    <source>
        <dbReference type="ARBA" id="ARBA00052017"/>
    </source>
</evidence>
<comment type="function">
    <text evidence="10">Pyrophosphatase that catalyzes the hydrolysis of nucleoside triphosphates to their monophosphate derivatives, with a high preference for the non-canonical purine nucleotides XTP (xanthosine triphosphate), dITP (deoxyinosine triphosphate) and ITP. Seems to function as a house-cleaning enzyme that removes non-canonical purine nucleotides from the nucleotide pool, thus preventing their incorporation into DNA/RNA and avoiding chromosomal lesions.</text>
</comment>
<evidence type="ECO:0000256" key="7">
    <source>
        <dbReference type="ARBA" id="ARBA00023080"/>
    </source>
</evidence>
<dbReference type="SUPFAM" id="SSF52972">
    <property type="entry name" value="ITPase-like"/>
    <property type="match status" value="1"/>
</dbReference>
<accession>A0A239TNT7</accession>
<feature type="binding site" evidence="10">
    <location>
        <begin position="8"/>
        <end position="13"/>
    </location>
    <ligand>
        <name>substrate</name>
    </ligand>
</feature>
<dbReference type="AlphaFoldDB" id="A0A239TNT7"/>
<dbReference type="GO" id="GO:0046872">
    <property type="term" value="F:metal ion binding"/>
    <property type="evidence" value="ECO:0007669"/>
    <property type="project" value="UniProtKB-KW"/>
</dbReference>
<keyword evidence="13" id="KW-1185">Reference proteome</keyword>
<dbReference type="InterPro" id="IPR029001">
    <property type="entry name" value="ITPase-like_fam"/>
</dbReference>
<name>A0A239TNT7_9FIRM</name>
<reference evidence="12 13" key="1">
    <citation type="submission" date="2017-06" db="EMBL/GenBank/DDBJ databases">
        <authorList>
            <consortium name="Pathogen Informatics"/>
        </authorList>
    </citation>
    <scope>NUCLEOTIDE SEQUENCE [LARGE SCALE GENOMIC DNA]</scope>
    <source>
        <strain evidence="12 13">NCTC10570</strain>
    </source>
</reference>
<evidence type="ECO:0000256" key="4">
    <source>
        <dbReference type="ARBA" id="ARBA00022741"/>
    </source>
</evidence>
<dbReference type="InterPro" id="IPR020922">
    <property type="entry name" value="dITP/XTP_pyrophosphatase"/>
</dbReference>
<dbReference type="RefSeq" id="WP_027889803.1">
    <property type="nucleotide sequence ID" value="NZ_LT906446.1"/>
</dbReference>
<evidence type="ECO:0000256" key="8">
    <source>
        <dbReference type="ARBA" id="ARBA00051875"/>
    </source>
</evidence>
<feature type="active site" description="Proton acceptor" evidence="10">
    <location>
        <position position="70"/>
    </location>
</feature>
<dbReference type="FunFam" id="3.90.950.10:FF:000001">
    <property type="entry name" value="dITP/XTP pyrophosphatase"/>
    <property type="match status" value="1"/>
</dbReference>
<dbReference type="GO" id="GO:0009146">
    <property type="term" value="P:purine nucleoside triphosphate catabolic process"/>
    <property type="evidence" value="ECO:0007669"/>
    <property type="project" value="UniProtKB-UniRule"/>
</dbReference>
<dbReference type="GO" id="GO:0035870">
    <property type="term" value="F:dITP diphosphatase activity"/>
    <property type="evidence" value="ECO:0007669"/>
    <property type="project" value="UniProtKB-UniRule"/>
</dbReference>
<keyword evidence="4 10" id="KW-0547">Nucleotide-binding</keyword>
<comment type="catalytic activity">
    <reaction evidence="9 10">
        <text>XTP + H2O = XMP + diphosphate + H(+)</text>
        <dbReference type="Rhea" id="RHEA:28610"/>
        <dbReference type="ChEBI" id="CHEBI:15377"/>
        <dbReference type="ChEBI" id="CHEBI:15378"/>
        <dbReference type="ChEBI" id="CHEBI:33019"/>
        <dbReference type="ChEBI" id="CHEBI:57464"/>
        <dbReference type="ChEBI" id="CHEBI:61314"/>
        <dbReference type="EC" id="3.6.1.66"/>
    </reaction>
</comment>
<dbReference type="NCBIfam" id="TIGR00042">
    <property type="entry name" value="RdgB/HAM1 family non-canonical purine NTP pyrophosphatase"/>
    <property type="match status" value="1"/>
</dbReference>
<dbReference type="GO" id="GO:0000166">
    <property type="term" value="F:nucleotide binding"/>
    <property type="evidence" value="ECO:0007669"/>
    <property type="project" value="UniProtKB-KW"/>
</dbReference>
<evidence type="ECO:0000313" key="12">
    <source>
        <dbReference type="EMBL" id="SNU99262.1"/>
    </source>
</evidence>
<dbReference type="PANTHER" id="PTHR11067:SF9">
    <property type="entry name" value="INOSINE TRIPHOSPHATE PYROPHOSPHATASE"/>
    <property type="match status" value="1"/>
</dbReference>